<evidence type="ECO:0000313" key="1">
    <source>
        <dbReference type="EMBL" id="KAI9917895.1"/>
    </source>
</evidence>
<gene>
    <name evidence="1" type="ORF">PsorP6_012596</name>
</gene>
<keyword evidence="2" id="KW-1185">Reference proteome</keyword>
<dbReference type="Proteomes" id="UP001163321">
    <property type="component" value="Chromosome 13"/>
</dbReference>
<comment type="caution">
    <text evidence="1">The sequence shown here is derived from an EMBL/GenBank/DDBJ whole genome shotgun (WGS) entry which is preliminary data.</text>
</comment>
<name>A0ACC0WGX1_9STRA</name>
<evidence type="ECO:0000313" key="2">
    <source>
        <dbReference type="Proteomes" id="UP001163321"/>
    </source>
</evidence>
<dbReference type="EMBL" id="CM047592">
    <property type="protein sequence ID" value="KAI9917895.1"/>
    <property type="molecule type" value="Genomic_DNA"/>
</dbReference>
<organism evidence="1 2">
    <name type="scientific">Peronosclerospora sorghi</name>
    <dbReference type="NCBI Taxonomy" id="230839"/>
    <lineage>
        <taxon>Eukaryota</taxon>
        <taxon>Sar</taxon>
        <taxon>Stramenopiles</taxon>
        <taxon>Oomycota</taxon>
        <taxon>Peronosporomycetes</taxon>
        <taxon>Peronosporales</taxon>
        <taxon>Peronosporaceae</taxon>
        <taxon>Peronosclerospora</taxon>
    </lineage>
</organism>
<proteinExistence type="predicted"/>
<reference evidence="1 2" key="1">
    <citation type="journal article" date="2022" name="bioRxiv">
        <title>The genome of the oomycete Peronosclerospora sorghi, a cosmopolitan pathogen of maize and sorghum, is inflated with dispersed pseudogenes.</title>
        <authorList>
            <person name="Fletcher K."/>
            <person name="Martin F."/>
            <person name="Isakeit T."/>
            <person name="Cavanaugh K."/>
            <person name="Magill C."/>
            <person name="Michelmore R."/>
        </authorList>
    </citation>
    <scope>NUCLEOTIDE SEQUENCE [LARGE SCALE GENOMIC DNA]</scope>
    <source>
        <strain evidence="1">P6</strain>
    </source>
</reference>
<sequence length="375" mass="41783">MEVVKVTGKRQRRGSALVSPPPSPRLATPATAVKAKRRRLEACTDTDTKQREAPRAKVETKKAQASRKRRHSVVVDEEKTASATEGKKDTEEEKPTSKKRRVDETRSSSSPPPSLPATPLAKLSEKHASTALTQAQSAQEEDEDEKKARVPLSPIVIPPLALDHDDAAIPTETRRDGATYTNLEEYTISSQGSDADLVAACANLQQENVRCSHDAAHREVQQRLSLRSIQVTPPPSERMLDRKNPPPPPKRPKPRPYRRIVYARTYPRLPLSPLSDNTSPPSSPRVFRSLETEFAVVMQDTPEIRPRVRPAPRMARGTRRSTRAGNARAQRSLDTPTSTMVLRSRQLNPNATEGDSGGKPENEREREQRNAVRRQ</sequence>
<protein>
    <submittedName>
        <fullName evidence="1">Uncharacterized protein</fullName>
    </submittedName>
</protein>
<accession>A0ACC0WGX1</accession>